<dbReference type="SMART" id="SM00347">
    <property type="entry name" value="HTH_MARR"/>
    <property type="match status" value="1"/>
</dbReference>
<dbReference type="Proteomes" id="UP000306585">
    <property type="component" value="Unassembled WGS sequence"/>
</dbReference>
<dbReference type="RefSeq" id="WP_138239762.1">
    <property type="nucleotide sequence ID" value="NZ_VBRY01000010.1"/>
</dbReference>
<dbReference type="PANTHER" id="PTHR33164">
    <property type="entry name" value="TRANSCRIPTIONAL REGULATOR, MARR FAMILY"/>
    <property type="match status" value="1"/>
</dbReference>
<evidence type="ECO:0000259" key="4">
    <source>
        <dbReference type="PROSITE" id="PS50995"/>
    </source>
</evidence>
<dbReference type="InterPro" id="IPR000835">
    <property type="entry name" value="HTH_MarR-typ"/>
</dbReference>
<dbReference type="SUPFAM" id="SSF46785">
    <property type="entry name" value="Winged helix' DNA-binding domain"/>
    <property type="match status" value="1"/>
</dbReference>
<gene>
    <name evidence="5" type="ORF">FEF65_10420</name>
</gene>
<keyword evidence="1" id="KW-0805">Transcription regulation</keyword>
<sequence length="164" mass="18533">MPHDPYARTFGFLLHDVARLLRRRFDRRAGTLGLTRAQWSVLFHIHRNEGVTQSCLAQLMELQPITLARLVDRLEQDEWAERRAHPTDRRAKCLYLKEKAMPVLEQMQTISAGIRAEAMHGLSPEACDALLDALLHIKGNLLSLEGAERDQDGAACPKSMIPGE</sequence>
<dbReference type="InterPro" id="IPR039422">
    <property type="entry name" value="MarR/SlyA-like"/>
</dbReference>
<protein>
    <submittedName>
        <fullName evidence="5">MarR family transcriptional regulator</fullName>
    </submittedName>
</protein>
<keyword evidence="6" id="KW-1185">Reference proteome</keyword>
<dbReference type="GO" id="GO:0006950">
    <property type="term" value="P:response to stress"/>
    <property type="evidence" value="ECO:0007669"/>
    <property type="project" value="TreeGrafter"/>
</dbReference>
<dbReference type="GO" id="GO:0003700">
    <property type="term" value="F:DNA-binding transcription factor activity"/>
    <property type="evidence" value="ECO:0007669"/>
    <property type="project" value="InterPro"/>
</dbReference>
<feature type="domain" description="HTH marR-type" evidence="4">
    <location>
        <begin position="7"/>
        <end position="143"/>
    </location>
</feature>
<dbReference type="AlphaFoldDB" id="A0A5R9GHF1"/>
<dbReference type="GO" id="GO:0003677">
    <property type="term" value="F:DNA binding"/>
    <property type="evidence" value="ECO:0007669"/>
    <property type="project" value="UniProtKB-KW"/>
</dbReference>
<name>A0A5R9GHF1_9PROT</name>
<keyword evidence="3" id="KW-0804">Transcription</keyword>
<evidence type="ECO:0000256" key="3">
    <source>
        <dbReference type="ARBA" id="ARBA00023163"/>
    </source>
</evidence>
<evidence type="ECO:0000313" key="6">
    <source>
        <dbReference type="Proteomes" id="UP000306585"/>
    </source>
</evidence>
<proteinExistence type="predicted"/>
<dbReference type="PROSITE" id="PS50995">
    <property type="entry name" value="HTH_MARR_2"/>
    <property type="match status" value="1"/>
</dbReference>
<dbReference type="Pfam" id="PF01047">
    <property type="entry name" value="MarR"/>
    <property type="match status" value="1"/>
</dbReference>
<dbReference type="InterPro" id="IPR036388">
    <property type="entry name" value="WH-like_DNA-bd_sf"/>
</dbReference>
<dbReference type="PRINTS" id="PR00598">
    <property type="entry name" value="HTHMARR"/>
</dbReference>
<dbReference type="EMBL" id="VBRY01000010">
    <property type="protein sequence ID" value="TLS66231.1"/>
    <property type="molecule type" value="Genomic_DNA"/>
</dbReference>
<keyword evidence="2" id="KW-0238">DNA-binding</keyword>
<evidence type="ECO:0000313" key="5">
    <source>
        <dbReference type="EMBL" id="TLS66231.1"/>
    </source>
</evidence>
<comment type="caution">
    <text evidence="5">The sequence shown here is derived from an EMBL/GenBank/DDBJ whole genome shotgun (WGS) entry which is preliminary data.</text>
</comment>
<evidence type="ECO:0000256" key="2">
    <source>
        <dbReference type="ARBA" id="ARBA00023125"/>
    </source>
</evidence>
<dbReference type="Gene3D" id="1.10.10.10">
    <property type="entry name" value="Winged helix-like DNA-binding domain superfamily/Winged helix DNA-binding domain"/>
    <property type="match status" value="1"/>
</dbReference>
<evidence type="ECO:0000256" key="1">
    <source>
        <dbReference type="ARBA" id="ARBA00023015"/>
    </source>
</evidence>
<accession>A0A5R9GHF1</accession>
<dbReference type="InterPro" id="IPR036390">
    <property type="entry name" value="WH_DNA-bd_sf"/>
</dbReference>
<organism evidence="5 6">
    <name type="scientific">Mariprofundus erugo</name>
    <dbReference type="NCBI Taxonomy" id="2528639"/>
    <lineage>
        <taxon>Bacteria</taxon>
        <taxon>Pseudomonadati</taxon>
        <taxon>Pseudomonadota</taxon>
        <taxon>Candidatius Mariprofundia</taxon>
        <taxon>Mariprofundales</taxon>
        <taxon>Mariprofundaceae</taxon>
        <taxon>Mariprofundus</taxon>
    </lineage>
</organism>
<reference evidence="5 6" key="1">
    <citation type="journal article" date="2019" name="Appl. Environ. Microbiol.">
        <title>Environmental Evidence and Genomic Insight of Iron-oxidizing Bacteria Preference Towards More Corrosion Resistant Stainless Steel at Higher Salinities.</title>
        <authorList>
            <person name="Garrison C.E."/>
            <person name="Price K.A."/>
            <person name="Field E.K."/>
        </authorList>
    </citation>
    <scope>NUCLEOTIDE SEQUENCE [LARGE SCALE GENOMIC DNA]</scope>
    <source>
        <strain evidence="5 6">P3</strain>
    </source>
</reference>
<dbReference type="PANTHER" id="PTHR33164:SF64">
    <property type="entry name" value="TRANSCRIPTIONAL REGULATOR SLYA"/>
    <property type="match status" value="1"/>
</dbReference>